<accession>K1Y288</accession>
<dbReference type="GeneID" id="18758426"/>
<dbReference type="PANTHER" id="PTHR42978">
    <property type="entry name" value="QUORUM-QUENCHING LACTONASE YTNP-RELATED-RELATED"/>
    <property type="match status" value="1"/>
</dbReference>
<dbReference type="SUPFAM" id="SSF56281">
    <property type="entry name" value="Metallo-hydrolase/oxidoreductase"/>
    <property type="match status" value="1"/>
</dbReference>
<dbReference type="HOGENOM" id="CLU_030571_1_1_1"/>
<name>K1Y288_MARBU</name>
<evidence type="ECO:0000256" key="3">
    <source>
        <dbReference type="ARBA" id="ARBA00022801"/>
    </source>
</evidence>
<evidence type="ECO:0000256" key="2">
    <source>
        <dbReference type="ARBA" id="ARBA00022723"/>
    </source>
</evidence>
<dbReference type="KEGG" id="mbe:MBM_02491"/>
<keyword evidence="2" id="KW-0479">Metal-binding</keyword>
<dbReference type="PANTHER" id="PTHR42978:SF4">
    <property type="entry name" value="METALLO-BETA-LACTAMASE DOMAIN-CONTAINING PROTEIN"/>
    <property type="match status" value="1"/>
</dbReference>
<dbReference type="Gene3D" id="3.60.15.10">
    <property type="entry name" value="Ribonuclease Z/Hydroxyacylglutathione hydrolase-like"/>
    <property type="match status" value="1"/>
</dbReference>
<keyword evidence="4" id="KW-0862">Zinc</keyword>
<evidence type="ECO:0000256" key="1">
    <source>
        <dbReference type="ARBA" id="ARBA00007749"/>
    </source>
</evidence>
<sequence length="317" mass="35232">MATPRISPLPQGASYVELHCLDGGSFIADRGMVHAGGSGKFRMYTWAFYAKDKESGRHVLWDVGIDQDQTSYPLVVQKLLKSVDAVGPRQSLAEQLEKRGVGAHQIDSVLFSHAHWDHSRPIDAEFPAACGYFGPGTAEHCAPGHLSSPEANATVQWDGHFFDPVRRTQRWEEFRGPWVRFGPFDQAMDFFGNGSLWIVQAPGHMPGNLCAVAHVDGDQWVLLGSDCCHSRRLLDGLEDFGSWHLPDGCRASLQADEDAARDTIRRIRIMEADLHCHVALAHDEEWMVRGTDPTLMSLIDDEMRAAARELIPLGKPL</sequence>
<evidence type="ECO:0000313" key="5">
    <source>
        <dbReference type="EMBL" id="EKD19254.1"/>
    </source>
</evidence>
<proteinExistence type="inferred from homology"/>
<dbReference type="AlphaFoldDB" id="K1Y288"/>
<gene>
    <name evidence="5" type="ORF">MBM_02491</name>
</gene>
<keyword evidence="6" id="KW-1185">Reference proteome</keyword>
<dbReference type="CDD" id="cd07730">
    <property type="entry name" value="metallo-hydrolase-like_MBL-fold"/>
    <property type="match status" value="1"/>
</dbReference>
<dbReference type="eggNOG" id="ENOG502QVU5">
    <property type="taxonomic scope" value="Eukaryota"/>
</dbReference>
<evidence type="ECO:0000313" key="6">
    <source>
        <dbReference type="Proteomes" id="UP000006753"/>
    </source>
</evidence>
<comment type="similarity">
    <text evidence="1">Belongs to the metallo-beta-lactamase superfamily.</text>
</comment>
<organism evidence="5 6">
    <name type="scientific">Marssonina brunnea f. sp. multigermtubi (strain MB_m1)</name>
    <name type="common">Marssonina leaf spot fungus</name>
    <dbReference type="NCBI Taxonomy" id="1072389"/>
    <lineage>
        <taxon>Eukaryota</taxon>
        <taxon>Fungi</taxon>
        <taxon>Dikarya</taxon>
        <taxon>Ascomycota</taxon>
        <taxon>Pezizomycotina</taxon>
        <taxon>Leotiomycetes</taxon>
        <taxon>Helotiales</taxon>
        <taxon>Drepanopezizaceae</taxon>
        <taxon>Drepanopeziza</taxon>
    </lineage>
</organism>
<dbReference type="InterPro" id="IPR036866">
    <property type="entry name" value="RibonucZ/Hydroxyglut_hydro"/>
</dbReference>
<reference evidence="5 6" key="1">
    <citation type="journal article" date="2012" name="BMC Genomics">
        <title>Sequencing the genome of Marssonina brunnea reveals fungus-poplar co-evolution.</title>
        <authorList>
            <person name="Zhu S."/>
            <person name="Cao Y.-Z."/>
            <person name="Jiang C."/>
            <person name="Tan B.-Y."/>
            <person name="Wang Z."/>
            <person name="Feng S."/>
            <person name="Zhang L."/>
            <person name="Su X.-H."/>
            <person name="Brejova B."/>
            <person name="Vinar T."/>
            <person name="Xu M."/>
            <person name="Wang M.-X."/>
            <person name="Zhang S.-G."/>
            <person name="Huang M.-R."/>
            <person name="Wu R."/>
            <person name="Zhou Y."/>
        </authorList>
    </citation>
    <scope>NUCLEOTIDE SEQUENCE [LARGE SCALE GENOMIC DNA]</scope>
    <source>
        <strain evidence="5 6">MB_m1</strain>
    </source>
</reference>
<keyword evidence="3" id="KW-0378">Hydrolase</keyword>
<dbReference type="Proteomes" id="UP000006753">
    <property type="component" value="Unassembled WGS sequence"/>
</dbReference>
<dbReference type="GO" id="GO:0016787">
    <property type="term" value="F:hydrolase activity"/>
    <property type="evidence" value="ECO:0007669"/>
    <property type="project" value="UniProtKB-KW"/>
</dbReference>
<evidence type="ECO:0000256" key="4">
    <source>
        <dbReference type="ARBA" id="ARBA00022833"/>
    </source>
</evidence>
<dbReference type="OrthoDB" id="10250730at2759"/>
<protein>
    <submittedName>
        <fullName evidence="5">Uncharacterized protein</fullName>
    </submittedName>
</protein>
<dbReference type="OMA" id="FRMYNWA"/>
<dbReference type="InterPro" id="IPR051013">
    <property type="entry name" value="MBL_superfamily_lactonases"/>
</dbReference>
<dbReference type="GO" id="GO:0046872">
    <property type="term" value="F:metal ion binding"/>
    <property type="evidence" value="ECO:0007669"/>
    <property type="project" value="UniProtKB-KW"/>
</dbReference>
<dbReference type="RefSeq" id="XP_007290380.1">
    <property type="nucleotide sequence ID" value="XM_007290318.1"/>
</dbReference>
<dbReference type="EMBL" id="JH921431">
    <property type="protein sequence ID" value="EKD19254.1"/>
    <property type="molecule type" value="Genomic_DNA"/>
</dbReference>
<dbReference type="InParanoid" id="K1Y288"/>